<evidence type="ECO:0000256" key="1">
    <source>
        <dbReference type="SAM" id="Phobius"/>
    </source>
</evidence>
<dbReference type="Proteomes" id="UP001501682">
    <property type="component" value="Unassembled WGS sequence"/>
</dbReference>
<evidence type="ECO:0000313" key="2">
    <source>
        <dbReference type="EMBL" id="GAA4245173.1"/>
    </source>
</evidence>
<comment type="caution">
    <text evidence="2">The sequence shown here is derived from an EMBL/GenBank/DDBJ whole genome shotgun (WGS) entry which is preliminary data.</text>
</comment>
<gene>
    <name evidence="2" type="ORF">GCM10022292_26510</name>
</gene>
<feature type="transmembrane region" description="Helical" evidence="1">
    <location>
        <begin position="12"/>
        <end position="29"/>
    </location>
</feature>
<dbReference type="RefSeq" id="WP_344715372.1">
    <property type="nucleotide sequence ID" value="NZ_BAABCB010000027.1"/>
</dbReference>
<protein>
    <recommendedName>
        <fullName evidence="4">Peptidase M50 domain-containing protein</fullName>
    </recommendedName>
</protein>
<dbReference type="EMBL" id="BAABCB010000027">
    <property type="protein sequence ID" value="GAA4245173.1"/>
    <property type="molecule type" value="Genomic_DNA"/>
</dbReference>
<keyword evidence="1" id="KW-0472">Membrane</keyword>
<keyword evidence="1" id="KW-0812">Transmembrane</keyword>
<reference evidence="3" key="1">
    <citation type="journal article" date="2019" name="Int. J. Syst. Evol. Microbiol.">
        <title>The Global Catalogue of Microorganisms (GCM) 10K type strain sequencing project: providing services to taxonomists for standard genome sequencing and annotation.</title>
        <authorList>
            <consortium name="The Broad Institute Genomics Platform"/>
            <consortium name="The Broad Institute Genome Sequencing Center for Infectious Disease"/>
            <person name="Wu L."/>
            <person name="Ma J."/>
        </authorList>
    </citation>
    <scope>NUCLEOTIDE SEQUENCE [LARGE SCALE GENOMIC DNA]</scope>
    <source>
        <strain evidence="3">JCM 17633</strain>
    </source>
</reference>
<accession>A0ABP8CZM6</accession>
<feature type="transmembrane region" description="Helical" evidence="1">
    <location>
        <begin position="194"/>
        <end position="213"/>
    </location>
</feature>
<sequence>MLRFHFLPKFSLVVFCSFILFTIIGTLSHEFGHIAVAKYFGYDIALDYGSMNYFQKGYLKDPALKELNNIVAEYDYNTYGSWPTDMKSKVEALSLVLDKKYPSIPDTHALYVALGGPLQTLLTSFIGLLILFFRRKKRKDQFKLMDWLAVFMSLFALREVFNYAQASYSVICLSKSSFHADEFKISRYLGCNEWGIPTISLIIGLTISFYIIFKIIPIKYRFSFIVSGLVGGILGFAIWFGFLGEMLFN</sequence>
<evidence type="ECO:0008006" key="4">
    <source>
        <dbReference type="Google" id="ProtNLM"/>
    </source>
</evidence>
<organism evidence="2 3">
    <name type="scientific">Winogradskyella damuponensis</name>
    <dbReference type="NCBI Taxonomy" id="943939"/>
    <lineage>
        <taxon>Bacteria</taxon>
        <taxon>Pseudomonadati</taxon>
        <taxon>Bacteroidota</taxon>
        <taxon>Flavobacteriia</taxon>
        <taxon>Flavobacteriales</taxon>
        <taxon>Flavobacteriaceae</taxon>
        <taxon>Winogradskyella</taxon>
    </lineage>
</organism>
<keyword evidence="1" id="KW-1133">Transmembrane helix</keyword>
<name>A0ABP8CZM6_9FLAO</name>
<feature type="transmembrane region" description="Helical" evidence="1">
    <location>
        <begin position="220"/>
        <end position="242"/>
    </location>
</feature>
<evidence type="ECO:0000313" key="3">
    <source>
        <dbReference type="Proteomes" id="UP001501682"/>
    </source>
</evidence>
<feature type="transmembrane region" description="Helical" evidence="1">
    <location>
        <begin position="144"/>
        <end position="161"/>
    </location>
</feature>
<proteinExistence type="predicted"/>
<keyword evidence="3" id="KW-1185">Reference proteome</keyword>
<feature type="transmembrane region" description="Helical" evidence="1">
    <location>
        <begin position="109"/>
        <end position="132"/>
    </location>
</feature>